<dbReference type="InterPro" id="IPR010131">
    <property type="entry name" value="MdtP/NodT-like"/>
</dbReference>
<sequence>MEGCARIAWKQDSGRTGVKVKSSIAVSLLTCTLYGCAAGPASYLARKSETPAAEKQEASYTLSLDEEETSPAPETQQAAETKLVAHEEPVELPLSEIAAPLPPKPAHTTAFPANSCSLAELEALAQAHNPTLIQAQAQVDAARGAAYQAGLKPNPVMGYKADQIGIEGTPGELQGGFVSQEIVTGGKLKLSRAKWTQQMCIAETNLQAQCTRVLNDVQIHYYRTLAAQQLLAVQKQLLANAEDNLQTHKEMFNLGQTNQAGLLRAEVDLQKARLNLQTAENDLEQEWRKLVAMVGVPELACTTLVGSLEPQSELLDWNMVLNQLLESSPEIVAAWERVQHDEITVEREKVQPIPNVLLNVDFGHNYETDNSVAGVSVGLPIPIFDRNQGTVDQALADLNQSRANVKRLELSLMSRLSHTYRDYRTSRQHVEAYRDGMLPKAKEAYEVTHDSYYKRRAPWMDVLMAQKMYLNLQQDYIRSQLQNQETEVAIRGMLLTGGLNIPPAPMGGGHIDAVPKPR</sequence>
<keyword evidence="2" id="KW-0175">Coiled coil</keyword>
<dbReference type="PANTHER" id="PTHR30203">
    <property type="entry name" value="OUTER MEMBRANE CATION EFFLUX PROTEIN"/>
    <property type="match status" value="1"/>
</dbReference>
<dbReference type="Gene3D" id="1.20.1600.10">
    <property type="entry name" value="Outer membrane efflux proteins (OEP)"/>
    <property type="match status" value="1"/>
</dbReference>
<name>A0A6I6AGB3_9PLAN</name>
<dbReference type="GO" id="GO:0015562">
    <property type="term" value="F:efflux transmembrane transporter activity"/>
    <property type="evidence" value="ECO:0007669"/>
    <property type="project" value="InterPro"/>
</dbReference>
<comment type="similarity">
    <text evidence="1">Belongs to the outer membrane factor (OMF) (TC 1.B.17) family.</text>
</comment>
<reference evidence="3 4" key="1">
    <citation type="submission" date="2019-09" db="EMBL/GenBank/DDBJ databases">
        <title>Gimesia benthica sp. nov., a novel bacterium isolated from deep-sea water of the Northwest Indian Ocean.</title>
        <authorList>
            <person name="Dai X."/>
        </authorList>
    </citation>
    <scope>NUCLEOTIDE SEQUENCE [LARGE SCALE GENOMIC DNA]</scope>
    <source>
        <strain evidence="3 4">E7</strain>
    </source>
</reference>
<feature type="coiled-coil region" evidence="2">
    <location>
        <begin position="231"/>
        <end position="289"/>
    </location>
</feature>
<keyword evidence="4" id="KW-1185">Reference proteome</keyword>
<evidence type="ECO:0000313" key="4">
    <source>
        <dbReference type="Proteomes" id="UP000427281"/>
    </source>
</evidence>
<gene>
    <name evidence="3" type="ORF">F1728_18180</name>
</gene>
<dbReference type="EMBL" id="CP043930">
    <property type="protein sequence ID" value="QGQ24500.1"/>
    <property type="molecule type" value="Genomic_DNA"/>
</dbReference>
<proteinExistence type="inferred from homology"/>
<dbReference type="KEGG" id="gim:F1728_18180"/>
<accession>A0A6I6AGB3</accession>
<dbReference type="InterPro" id="IPR003423">
    <property type="entry name" value="OMP_efflux"/>
</dbReference>
<evidence type="ECO:0000256" key="1">
    <source>
        <dbReference type="ARBA" id="ARBA00007613"/>
    </source>
</evidence>
<dbReference type="SUPFAM" id="SSF56954">
    <property type="entry name" value="Outer membrane efflux proteins (OEP)"/>
    <property type="match status" value="1"/>
</dbReference>
<dbReference type="AlphaFoldDB" id="A0A6I6AGB3"/>
<protein>
    <submittedName>
        <fullName evidence="3">TolC family protein</fullName>
    </submittedName>
</protein>
<dbReference type="Pfam" id="PF02321">
    <property type="entry name" value="OEP"/>
    <property type="match status" value="2"/>
</dbReference>
<dbReference type="Proteomes" id="UP000427281">
    <property type="component" value="Chromosome"/>
</dbReference>
<organism evidence="3 4">
    <name type="scientific">Gimesia benthica</name>
    <dbReference type="NCBI Taxonomy" id="2608982"/>
    <lineage>
        <taxon>Bacteria</taxon>
        <taxon>Pseudomonadati</taxon>
        <taxon>Planctomycetota</taxon>
        <taxon>Planctomycetia</taxon>
        <taxon>Planctomycetales</taxon>
        <taxon>Planctomycetaceae</taxon>
        <taxon>Gimesia</taxon>
    </lineage>
</organism>
<evidence type="ECO:0000313" key="3">
    <source>
        <dbReference type="EMBL" id="QGQ24500.1"/>
    </source>
</evidence>
<dbReference type="PANTHER" id="PTHR30203:SF24">
    <property type="entry name" value="BLR4935 PROTEIN"/>
    <property type="match status" value="1"/>
</dbReference>
<evidence type="ECO:0000256" key="2">
    <source>
        <dbReference type="SAM" id="Coils"/>
    </source>
</evidence>